<dbReference type="InterPro" id="IPR012479">
    <property type="entry name" value="SAP30BP"/>
</dbReference>
<dbReference type="OMA" id="HAGIDEQ"/>
<feature type="compositionally biased region" description="Polar residues" evidence="1">
    <location>
        <begin position="103"/>
        <end position="122"/>
    </location>
</feature>
<dbReference type="Proteomes" id="UP000053201">
    <property type="component" value="Unassembled WGS sequence"/>
</dbReference>
<feature type="region of interest" description="Disordered" evidence="1">
    <location>
        <begin position="1"/>
        <end position="128"/>
    </location>
</feature>
<dbReference type="PANTHER" id="PTHR13464">
    <property type="entry name" value="TRANSCRIPTIONAL REGULATOR PROTEIN HCNGP"/>
    <property type="match status" value="1"/>
</dbReference>
<dbReference type="AlphaFoldDB" id="A0A0L0HJ40"/>
<organism evidence="2 3">
    <name type="scientific">Spizellomyces punctatus (strain DAOM BR117)</name>
    <dbReference type="NCBI Taxonomy" id="645134"/>
    <lineage>
        <taxon>Eukaryota</taxon>
        <taxon>Fungi</taxon>
        <taxon>Fungi incertae sedis</taxon>
        <taxon>Chytridiomycota</taxon>
        <taxon>Chytridiomycota incertae sedis</taxon>
        <taxon>Chytridiomycetes</taxon>
        <taxon>Spizellomycetales</taxon>
        <taxon>Spizellomycetaceae</taxon>
        <taxon>Spizellomyces</taxon>
    </lineage>
</organism>
<reference evidence="2 3" key="1">
    <citation type="submission" date="2009-08" db="EMBL/GenBank/DDBJ databases">
        <title>The Genome Sequence of Spizellomyces punctatus strain DAOM BR117.</title>
        <authorList>
            <consortium name="The Broad Institute Genome Sequencing Platform"/>
            <person name="Russ C."/>
            <person name="Cuomo C."/>
            <person name="Shea T."/>
            <person name="Young S.K."/>
            <person name="Zeng Q."/>
            <person name="Koehrsen M."/>
            <person name="Haas B."/>
            <person name="Borodovsky M."/>
            <person name="Guigo R."/>
            <person name="Alvarado L."/>
            <person name="Berlin A."/>
            <person name="Bochicchio J."/>
            <person name="Borenstein D."/>
            <person name="Chapman S."/>
            <person name="Chen Z."/>
            <person name="Engels R."/>
            <person name="Freedman E."/>
            <person name="Gellesch M."/>
            <person name="Goldberg J."/>
            <person name="Griggs A."/>
            <person name="Gujja S."/>
            <person name="Heiman D."/>
            <person name="Hepburn T."/>
            <person name="Howarth C."/>
            <person name="Jen D."/>
            <person name="Larson L."/>
            <person name="Lewis B."/>
            <person name="Mehta T."/>
            <person name="Park D."/>
            <person name="Pearson M."/>
            <person name="Roberts A."/>
            <person name="Saif S."/>
            <person name="Shenoy N."/>
            <person name="Sisk P."/>
            <person name="Stolte C."/>
            <person name="Sykes S."/>
            <person name="Thomson T."/>
            <person name="Walk T."/>
            <person name="White J."/>
            <person name="Yandava C."/>
            <person name="Burger G."/>
            <person name="Gray M.W."/>
            <person name="Holland P.W.H."/>
            <person name="King N."/>
            <person name="Lang F.B.F."/>
            <person name="Roger A.J."/>
            <person name="Ruiz-Trillo I."/>
            <person name="Lander E."/>
            <person name="Nusbaum C."/>
        </authorList>
    </citation>
    <scope>NUCLEOTIDE SEQUENCE [LARGE SCALE GENOMIC DNA]</scope>
    <source>
        <strain evidence="2 3">DAOM BR117</strain>
    </source>
</reference>
<sequence>MSNLLGLAYGESDDEDKSEAGSPVQNGSQEALLNATATDSSPSTKPNQTPHRSSAGQPITISNQNLPTTPQPLSNLIRRRPPSGTASAGVSPSVSPSRSGSRFQSPYLPSNSPHSQASTTPRVSGERLATGLHQGITEPVDDIAIAEAEAKLRQLLKPPPIEGEENSGIPPEPDDEADEATQAKIAKWLDLKGSGMHFNARLEQTHAFRNPSIMSKLIEYLGLDETGSNYPKEIYDPHGFPEEAFFDRIAHKQATERPPPPTVASNLNPQLAAAVQKAQQRAIQFVSNLNKGAVGGASVQPAPASGRKRSKWDEPSDPAAKRR</sequence>
<feature type="region of interest" description="Disordered" evidence="1">
    <location>
        <begin position="155"/>
        <end position="180"/>
    </location>
</feature>
<feature type="compositionally biased region" description="Low complexity" evidence="1">
    <location>
        <begin position="82"/>
        <end position="102"/>
    </location>
</feature>
<feature type="region of interest" description="Disordered" evidence="1">
    <location>
        <begin position="293"/>
        <end position="323"/>
    </location>
</feature>
<proteinExistence type="predicted"/>
<dbReference type="EMBL" id="KQ257454">
    <property type="protein sequence ID" value="KND01481.1"/>
    <property type="molecule type" value="Genomic_DNA"/>
</dbReference>
<evidence type="ECO:0000313" key="3">
    <source>
        <dbReference type="Proteomes" id="UP000053201"/>
    </source>
</evidence>
<dbReference type="VEuPathDB" id="FungiDB:SPPG_03282"/>
<dbReference type="GO" id="GO:0006355">
    <property type="term" value="P:regulation of DNA-templated transcription"/>
    <property type="evidence" value="ECO:0007669"/>
    <property type="project" value="InterPro"/>
</dbReference>
<accession>A0A0L0HJ40</accession>
<dbReference type="eggNOG" id="KOG2959">
    <property type="taxonomic scope" value="Eukaryota"/>
</dbReference>
<keyword evidence="3" id="KW-1185">Reference proteome</keyword>
<evidence type="ECO:0000313" key="2">
    <source>
        <dbReference type="EMBL" id="KND01481.1"/>
    </source>
</evidence>
<dbReference type="GO" id="GO:0005634">
    <property type="term" value="C:nucleus"/>
    <property type="evidence" value="ECO:0007669"/>
    <property type="project" value="TreeGrafter"/>
</dbReference>
<gene>
    <name evidence="2" type="ORF">SPPG_03282</name>
</gene>
<evidence type="ECO:0008006" key="4">
    <source>
        <dbReference type="Google" id="ProtNLM"/>
    </source>
</evidence>
<dbReference type="OrthoDB" id="1714508at2759"/>
<dbReference type="Pfam" id="PF07818">
    <property type="entry name" value="HCNGP"/>
    <property type="match status" value="1"/>
</dbReference>
<dbReference type="GeneID" id="27686812"/>
<dbReference type="STRING" id="645134.A0A0L0HJ40"/>
<feature type="compositionally biased region" description="Polar residues" evidence="1">
    <location>
        <begin position="23"/>
        <end position="74"/>
    </location>
</feature>
<dbReference type="PANTHER" id="PTHR13464:SF0">
    <property type="entry name" value="SAP30-BINDING PROTEIN"/>
    <property type="match status" value="1"/>
</dbReference>
<evidence type="ECO:0000256" key="1">
    <source>
        <dbReference type="SAM" id="MobiDB-lite"/>
    </source>
</evidence>
<dbReference type="RefSeq" id="XP_016609520.1">
    <property type="nucleotide sequence ID" value="XM_016751557.1"/>
</dbReference>
<name>A0A0L0HJ40_SPIPD</name>
<dbReference type="InParanoid" id="A0A0L0HJ40"/>
<protein>
    <recommendedName>
        <fullName evidence="4">HCNGP-like protein</fullName>
    </recommendedName>
</protein>